<evidence type="ECO:0000256" key="1">
    <source>
        <dbReference type="SAM" id="SignalP"/>
    </source>
</evidence>
<dbReference type="EMBL" id="KZ613488">
    <property type="protein sequence ID" value="PMD19562.1"/>
    <property type="molecule type" value="Genomic_DNA"/>
</dbReference>
<feature type="signal peptide" evidence="1">
    <location>
        <begin position="1"/>
        <end position="20"/>
    </location>
</feature>
<dbReference type="Proteomes" id="UP000235672">
    <property type="component" value="Unassembled WGS sequence"/>
</dbReference>
<dbReference type="OrthoDB" id="3518533at2759"/>
<evidence type="ECO:0000313" key="4">
    <source>
        <dbReference type="Proteomes" id="UP000235672"/>
    </source>
</evidence>
<accession>A0A2J6PZW8</accession>
<dbReference type="Pfam" id="PF25484">
    <property type="entry name" value="DUF7907"/>
    <property type="match status" value="1"/>
</dbReference>
<keyword evidence="4" id="KW-1185">Reference proteome</keyword>
<dbReference type="STRING" id="1745343.A0A2J6PZW8"/>
<sequence>MTALLKLALAASTIFGVASSLPADIAVRQTWVPGTQNNTQEFYISTAVINGLKTYDGWEVVTFHTGAGLADPVFAPAPGGSRAFLYGMNLQFDVYQGPFSLTAYSFDTNEARWAPTAISTGSGLSSFYNNGMNGIQVNNLLHDGWIVCEWYHYNN</sequence>
<dbReference type="AlphaFoldDB" id="A0A2J6PZW8"/>
<proteinExistence type="predicted"/>
<gene>
    <name evidence="3" type="ORF">NA56DRAFT_193831</name>
</gene>
<name>A0A2J6PZW8_9HELO</name>
<organism evidence="3 4">
    <name type="scientific">Hyaloscypha hepaticicola</name>
    <dbReference type="NCBI Taxonomy" id="2082293"/>
    <lineage>
        <taxon>Eukaryota</taxon>
        <taxon>Fungi</taxon>
        <taxon>Dikarya</taxon>
        <taxon>Ascomycota</taxon>
        <taxon>Pezizomycotina</taxon>
        <taxon>Leotiomycetes</taxon>
        <taxon>Helotiales</taxon>
        <taxon>Hyaloscyphaceae</taxon>
        <taxon>Hyaloscypha</taxon>
    </lineage>
</organism>
<evidence type="ECO:0000259" key="2">
    <source>
        <dbReference type="Pfam" id="PF25484"/>
    </source>
</evidence>
<evidence type="ECO:0000313" key="3">
    <source>
        <dbReference type="EMBL" id="PMD19562.1"/>
    </source>
</evidence>
<reference evidence="3 4" key="1">
    <citation type="submission" date="2016-05" db="EMBL/GenBank/DDBJ databases">
        <title>A degradative enzymes factory behind the ericoid mycorrhizal symbiosis.</title>
        <authorList>
            <consortium name="DOE Joint Genome Institute"/>
            <person name="Martino E."/>
            <person name="Morin E."/>
            <person name="Grelet G."/>
            <person name="Kuo A."/>
            <person name="Kohler A."/>
            <person name="Daghino S."/>
            <person name="Barry K."/>
            <person name="Choi C."/>
            <person name="Cichocki N."/>
            <person name="Clum A."/>
            <person name="Copeland A."/>
            <person name="Hainaut M."/>
            <person name="Haridas S."/>
            <person name="Labutti K."/>
            <person name="Lindquist E."/>
            <person name="Lipzen A."/>
            <person name="Khouja H.-R."/>
            <person name="Murat C."/>
            <person name="Ohm R."/>
            <person name="Olson A."/>
            <person name="Spatafora J."/>
            <person name="Veneault-Fourrey C."/>
            <person name="Henrissat B."/>
            <person name="Grigoriev I."/>
            <person name="Martin F."/>
            <person name="Perotto S."/>
        </authorList>
    </citation>
    <scope>NUCLEOTIDE SEQUENCE [LARGE SCALE GENOMIC DNA]</scope>
    <source>
        <strain evidence="3 4">UAMH 7357</strain>
    </source>
</reference>
<feature type="chain" id="PRO_5014316990" description="DUF7907 domain-containing protein" evidence="1">
    <location>
        <begin position="21"/>
        <end position="155"/>
    </location>
</feature>
<protein>
    <recommendedName>
        <fullName evidence="2">DUF7907 domain-containing protein</fullName>
    </recommendedName>
</protein>
<keyword evidence="1" id="KW-0732">Signal</keyword>
<dbReference type="InterPro" id="IPR057229">
    <property type="entry name" value="DUF7907"/>
</dbReference>
<feature type="domain" description="DUF7907" evidence="2">
    <location>
        <begin position="39"/>
        <end position="152"/>
    </location>
</feature>